<evidence type="ECO:0000313" key="2">
    <source>
        <dbReference type="Proteomes" id="UP000256519"/>
    </source>
</evidence>
<dbReference type="EMBL" id="PQWM01000054">
    <property type="protein sequence ID" value="RDZ07208.1"/>
    <property type="molecule type" value="Genomic_DNA"/>
</dbReference>
<accession>A0A3D8WUA7</accession>
<sequence length="102" mass="11626">MKKENVTYRWTFEDEDGVEVVYDKEEIIRLSKDVVVRADTDSGITIERIAETSKGEIVYIEELFHLYLDEKISKSFDVGEIPNLSAVGLLTKLANLTLGRES</sequence>
<dbReference type="Proteomes" id="UP000256519">
    <property type="component" value="Unassembled WGS sequence"/>
</dbReference>
<name>A0A3D8WUA7_PRIMG</name>
<dbReference type="AlphaFoldDB" id="A0A3D8WUA7"/>
<proteinExistence type="predicted"/>
<organism evidence="1 2">
    <name type="scientific">Priestia megaterium</name>
    <name type="common">Bacillus megaterium</name>
    <dbReference type="NCBI Taxonomy" id="1404"/>
    <lineage>
        <taxon>Bacteria</taxon>
        <taxon>Bacillati</taxon>
        <taxon>Bacillota</taxon>
        <taxon>Bacilli</taxon>
        <taxon>Bacillales</taxon>
        <taxon>Bacillaceae</taxon>
        <taxon>Priestia</taxon>
    </lineage>
</organism>
<reference evidence="1 2" key="1">
    <citation type="journal article" date="2018" name="Appl. Environ. Microbiol.">
        <title>Antimicrobial susceptibility testing and tentative epidemiological cut-off values of five Bacillus species relevant for use as animal feed additives or for plant protection.</title>
        <authorList>
            <person name="Agerso Y."/>
            <person name="Stuer-Lauridsen B."/>
            <person name="Bjerre K."/>
            <person name="Jensen M.G."/>
            <person name="Johansen E."/>
            <person name="Bennedsen M."/>
            <person name="Brockmann E."/>
            <person name="Nielsen B."/>
        </authorList>
    </citation>
    <scope>NUCLEOTIDE SEQUENCE [LARGE SCALE GENOMIC DNA]</scope>
    <source>
        <strain evidence="1 2">CHCC20162</strain>
    </source>
</reference>
<evidence type="ECO:0000313" key="1">
    <source>
        <dbReference type="EMBL" id="RDZ07208.1"/>
    </source>
</evidence>
<protein>
    <submittedName>
        <fullName evidence="1">Uncharacterized protein</fullName>
    </submittedName>
</protein>
<comment type="caution">
    <text evidence="1">The sequence shown here is derived from an EMBL/GenBank/DDBJ whole genome shotgun (WGS) entry which is preliminary data.</text>
</comment>
<gene>
    <name evidence="1" type="ORF">C3744_27785</name>
</gene>
<dbReference type="RefSeq" id="WP_142752800.1">
    <property type="nucleotide sequence ID" value="NZ_CP187630.1"/>
</dbReference>